<evidence type="ECO:0000256" key="4">
    <source>
        <dbReference type="ARBA" id="ARBA00022837"/>
    </source>
</evidence>
<evidence type="ECO:0000259" key="5">
    <source>
        <dbReference type="Pfam" id="PF00884"/>
    </source>
</evidence>
<dbReference type="AlphaFoldDB" id="A0AA49GUY5"/>
<dbReference type="EMBL" id="CP120682">
    <property type="protein sequence ID" value="WKN39659.1"/>
    <property type="molecule type" value="Genomic_DNA"/>
</dbReference>
<evidence type="ECO:0000256" key="3">
    <source>
        <dbReference type="ARBA" id="ARBA00022801"/>
    </source>
</evidence>
<organism evidence="6">
    <name type="scientific">Roseihalotalea indica</name>
    <dbReference type="NCBI Taxonomy" id="2867963"/>
    <lineage>
        <taxon>Bacteria</taxon>
        <taxon>Pseudomonadati</taxon>
        <taxon>Bacteroidota</taxon>
        <taxon>Cytophagia</taxon>
        <taxon>Cytophagales</taxon>
        <taxon>Catalimonadaceae</taxon>
        <taxon>Roseihalotalea</taxon>
    </lineage>
</organism>
<name>A0AA49GUY5_9BACT</name>
<protein>
    <submittedName>
        <fullName evidence="6">Sulfatase-like hydrolase/transferase</fullName>
    </submittedName>
</protein>
<evidence type="ECO:0000313" key="6">
    <source>
        <dbReference type="EMBL" id="WKN39659.1"/>
    </source>
</evidence>
<sequence>MLFSGNFLRTALQALTVFTFLFNGFQFLGAQPRPNVLLIFTDDQGSLDMNCYGSEDLQTPHMDALAASGVRFTQFYAAAPVCSPSRAGLLTGRTPLRAGLPGNVPLPIHQEGAGLPTEEVTMAEMLKEGGYKTGHVGKWHLGHSDEKQPNGQGFDYSFGHLVGCIDNYSHYFYWSGPNRHDLWRNGEEVFYPGQFFPDLMVDEVNHFLEDSQDTTFFLYWAINVPHYPYQGTPKWLETYEDLPSPRKEYAAFVSTMDDKIGEVMAKLDELGLRENTLVIFQSDHGHSCEERAFFGGGNAGPYRGAKFSLFEGGIRVPAIASWPGTLPEGEVRDQLAMGVDWLPTVAELCQVSEPQTVLDGKSLVPLIKDNTVSSPHEVAYWQIGRDENSQWAVRKGDWKLVGHPRDPSQPGSLTEADSLFLSNLKQDVSESTNLAGENPEKLKELQQLYEQWLDEIRQENQLRNYGE</sequence>
<reference evidence="6" key="1">
    <citation type="journal article" date="2023" name="Comput. Struct. Biotechnol. J.">
        <title>Discovery of a novel marine Bacteroidetes with a rich repertoire of carbohydrate-active enzymes.</title>
        <authorList>
            <person name="Chen B."/>
            <person name="Liu G."/>
            <person name="Chen Q."/>
            <person name="Wang H."/>
            <person name="Liu L."/>
            <person name="Tang K."/>
        </authorList>
    </citation>
    <scope>NUCLEOTIDE SEQUENCE</scope>
    <source>
        <strain evidence="6">TK19036</strain>
    </source>
</reference>
<dbReference type="InterPro" id="IPR017850">
    <property type="entry name" value="Alkaline_phosphatase_core_sf"/>
</dbReference>
<dbReference type="InterPro" id="IPR000917">
    <property type="entry name" value="Sulfatase_N"/>
</dbReference>
<dbReference type="PROSITE" id="PS00523">
    <property type="entry name" value="SULFATASE_1"/>
    <property type="match status" value="1"/>
</dbReference>
<reference evidence="6" key="2">
    <citation type="journal article" date="2024" name="Antonie Van Leeuwenhoek">
        <title>Roseihalotalea indica gen. nov., sp. nov., a halophilic Bacteroidetes from mesopelagic Southwest Indian Ocean with higher carbohydrate metabolic potential.</title>
        <authorList>
            <person name="Chen B."/>
            <person name="Zhang M."/>
            <person name="Lin D."/>
            <person name="Ye J."/>
            <person name="Tang K."/>
        </authorList>
    </citation>
    <scope>NUCLEOTIDE SEQUENCE</scope>
    <source>
        <strain evidence="6">TK19036</strain>
    </source>
</reference>
<dbReference type="GO" id="GO:0004065">
    <property type="term" value="F:arylsulfatase activity"/>
    <property type="evidence" value="ECO:0007669"/>
    <property type="project" value="TreeGrafter"/>
</dbReference>
<dbReference type="PROSITE" id="PS00149">
    <property type="entry name" value="SULFATASE_2"/>
    <property type="match status" value="1"/>
</dbReference>
<gene>
    <name evidence="6" type="ORF">K4G66_13250</name>
</gene>
<dbReference type="PANTHER" id="PTHR42693:SF33">
    <property type="entry name" value="ARYLSULFATASE"/>
    <property type="match status" value="1"/>
</dbReference>
<feature type="domain" description="Sulfatase N-terminal" evidence="5">
    <location>
        <begin position="34"/>
        <end position="349"/>
    </location>
</feature>
<accession>A0AA49GUY5</accession>
<keyword evidence="3 6" id="KW-0378">Hydrolase</keyword>
<dbReference type="InterPro" id="IPR050738">
    <property type="entry name" value="Sulfatase"/>
</dbReference>
<dbReference type="PANTHER" id="PTHR42693">
    <property type="entry name" value="ARYLSULFATASE FAMILY MEMBER"/>
    <property type="match status" value="1"/>
</dbReference>
<dbReference type="Pfam" id="PF00884">
    <property type="entry name" value="Sulfatase"/>
    <property type="match status" value="1"/>
</dbReference>
<dbReference type="Gene3D" id="3.30.1120.10">
    <property type="match status" value="1"/>
</dbReference>
<proteinExistence type="inferred from homology"/>
<keyword evidence="4" id="KW-0106">Calcium</keyword>
<dbReference type="GO" id="GO:0046872">
    <property type="term" value="F:metal ion binding"/>
    <property type="evidence" value="ECO:0007669"/>
    <property type="project" value="UniProtKB-KW"/>
</dbReference>
<comment type="similarity">
    <text evidence="1">Belongs to the sulfatase family.</text>
</comment>
<dbReference type="Gene3D" id="3.40.720.10">
    <property type="entry name" value="Alkaline Phosphatase, subunit A"/>
    <property type="match status" value="1"/>
</dbReference>
<keyword evidence="2" id="KW-0479">Metal-binding</keyword>
<evidence type="ECO:0000256" key="2">
    <source>
        <dbReference type="ARBA" id="ARBA00022723"/>
    </source>
</evidence>
<dbReference type="SUPFAM" id="SSF53649">
    <property type="entry name" value="Alkaline phosphatase-like"/>
    <property type="match status" value="1"/>
</dbReference>
<evidence type="ECO:0000256" key="1">
    <source>
        <dbReference type="ARBA" id="ARBA00008779"/>
    </source>
</evidence>
<dbReference type="InterPro" id="IPR024607">
    <property type="entry name" value="Sulfatase_CS"/>
</dbReference>